<evidence type="ECO:0000256" key="1">
    <source>
        <dbReference type="SAM" id="MobiDB-lite"/>
    </source>
</evidence>
<evidence type="ECO:0000313" key="3">
    <source>
        <dbReference type="Proteomes" id="UP000182829"/>
    </source>
</evidence>
<dbReference type="Proteomes" id="UP000182829">
    <property type="component" value="Unassembled WGS sequence"/>
</dbReference>
<name>A0A1I3IQP1_9EURY</name>
<dbReference type="EMBL" id="FORO01000001">
    <property type="protein sequence ID" value="SFI50209.1"/>
    <property type="molecule type" value="Genomic_DNA"/>
</dbReference>
<evidence type="ECO:0000313" key="2">
    <source>
        <dbReference type="EMBL" id="SFI50209.1"/>
    </source>
</evidence>
<organism evidence="2 3">
    <name type="scientific">Natronobacterium gregoryi</name>
    <dbReference type="NCBI Taxonomy" id="44930"/>
    <lineage>
        <taxon>Archaea</taxon>
        <taxon>Methanobacteriati</taxon>
        <taxon>Methanobacteriota</taxon>
        <taxon>Stenosarchaea group</taxon>
        <taxon>Halobacteria</taxon>
        <taxon>Halobacteriales</taxon>
        <taxon>Natrialbaceae</taxon>
        <taxon>Natronobacterium</taxon>
    </lineage>
</organism>
<accession>A0A1I3IQP1</accession>
<dbReference type="OrthoDB" id="170516at2157"/>
<protein>
    <submittedName>
        <fullName evidence="2">Uncharacterized protein</fullName>
    </submittedName>
</protein>
<proteinExistence type="predicted"/>
<dbReference type="AlphaFoldDB" id="A0A1I3IQP1"/>
<gene>
    <name evidence="2" type="ORF">SAMN05443661_10127</name>
</gene>
<reference evidence="2 3" key="1">
    <citation type="submission" date="2016-10" db="EMBL/GenBank/DDBJ databases">
        <authorList>
            <person name="de Groot N.N."/>
        </authorList>
    </citation>
    <scope>NUCLEOTIDE SEQUENCE [LARGE SCALE GENOMIC DNA]</scope>
    <source>
        <strain evidence="2 3">SP2</strain>
    </source>
</reference>
<sequence>MSTRNVPPQSSSLIDRPQSSETTATGSETRPVTETAPATFSHRNTQRLENLFDEFNAAVATSQSASATET</sequence>
<dbReference type="RefSeq" id="WP_005580772.1">
    <property type="nucleotide sequence ID" value="NZ_FORO01000001.1"/>
</dbReference>
<feature type="region of interest" description="Disordered" evidence="1">
    <location>
        <begin position="1"/>
        <end position="42"/>
    </location>
</feature>
<dbReference type="GeneID" id="14209845"/>